<dbReference type="FunFam" id="3.40.50.300:FF:001119">
    <property type="entry name" value="Iron-sulfur cluster carrier protein"/>
    <property type="match status" value="1"/>
</dbReference>
<evidence type="ECO:0000313" key="7">
    <source>
        <dbReference type="EMBL" id="MBI5250587.1"/>
    </source>
</evidence>
<accession>A0A9D6Z4I8</accession>
<proteinExistence type="inferred from homology"/>
<dbReference type="PANTHER" id="PTHR42961:SF2">
    <property type="entry name" value="IRON-SULFUR PROTEIN NUBPL"/>
    <property type="match status" value="1"/>
</dbReference>
<feature type="binding site" evidence="6">
    <location>
        <begin position="33"/>
        <end position="40"/>
    </location>
    <ligand>
        <name>ATP</name>
        <dbReference type="ChEBI" id="CHEBI:30616"/>
    </ligand>
</feature>
<dbReference type="GO" id="GO:0140663">
    <property type="term" value="F:ATP-dependent FeS chaperone activity"/>
    <property type="evidence" value="ECO:0007669"/>
    <property type="project" value="InterPro"/>
</dbReference>
<evidence type="ECO:0000256" key="2">
    <source>
        <dbReference type="ARBA" id="ARBA00022741"/>
    </source>
</evidence>
<keyword evidence="5 6" id="KW-0411">Iron-sulfur</keyword>
<dbReference type="Proteomes" id="UP000807825">
    <property type="component" value="Unassembled WGS sequence"/>
</dbReference>
<dbReference type="AlphaFoldDB" id="A0A9D6Z4I8"/>
<dbReference type="PANTHER" id="PTHR42961">
    <property type="entry name" value="IRON-SULFUR PROTEIN NUBPL"/>
    <property type="match status" value="1"/>
</dbReference>
<evidence type="ECO:0000256" key="4">
    <source>
        <dbReference type="ARBA" id="ARBA00023004"/>
    </source>
</evidence>
<evidence type="ECO:0000256" key="5">
    <source>
        <dbReference type="ARBA" id="ARBA00023014"/>
    </source>
</evidence>
<keyword evidence="4 6" id="KW-0408">Iron</keyword>
<dbReference type="EMBL" id="JACRDE010000365">
    <property type="protein sequence ID" value="MBI5250587.1"/>
    <property type="molecule type" value="Genomic_DNA"/>
</dbReference>
<dbReference type="GO" id="GO:0051539">
    <property type="term" value="F:4 iron, 4 sulfur cluster binding"/>
    <property type="evidence" value="ECO:0007669"/>
    <property type="project" value="TreeGrafter"/>
</dbReference>
<dbReference type="InterPro" id="IPR027417">
    <property type="entry name" value="P-loop_NTPase"/>
</dbReference>
<dbReference type="GO" id="GO:0046872">
    <property type="term" value="F:metal ion binding"/>
    <property type="evidence" value="ECO:0007669"/>
    <property type="project" value="UniProtKB-KW"/>
</dbReference>
<dbReference type="HAMAP" id="MF_02040">
    <property type="entry name" value="Mrp_NBP35"/>
    <property type="match status" value="1"/>
</dbReference>
<reference evidence="7" key="1">
    <citation type="submission" date="2020-07" db="EMBL/GenBank/DDBJ databases">
        <title>Huge and variable diversity of episymbiotic CPR bacteria and DPANN archaea in groundwater ecosystems.</title>
        <authorList>
            <person name="He C.Y."/>
            <person name="Keren R."/>
            <person name="Whittaker M."/>
            <person name="Farag I.F."/>
            <person name="Doudna J."/>
            <person name="Cate J.H.D."/>
            <person name="Banfield J.F."/>
        </authorList>
    </citation>
    <scope>NUCLEOTIDE SEQUENCE</scope>
    <source>
        <strain evidence="7">NC_groundwater_1664_Pr3_B-0.1um_52_9</strain>
    </source>
</reference>
<dbReference type="GO" id="GO:0016887">
    <property type="term" value="F:ATP hydrolysis activity"/>
    <property type="evidence" value="ECO:0007669"/>
    <property type="project" value="UniProtKB-UniRule"/>
</dbReference>
<keyword evidence="2 6" id="KW-0547">Nucleotide-binding</keyword>
<evidence type="ECO:0000313" key="8">
    <source>
        <dbReference type="Proteomes" id="UP000807825"/>
    </source>
</evidence>
<protein>
    <recommendedName>
        <fullName evidence="6">Iron-sulfur cluster carrier protein</fullName>
    </recommendedName>
</protein>
<dbReference type="InterPro" id="IPR044304">
    <property type="entry name" value="NUBPL-like"/>
</dbReference>
<dbReference type="PROSITE" id="PS01215">
    <property type="entry name" value="MRP"/>
    <property type="match status" value="1"/>
</dbReference>
<evidence type="ECO:0000256" key="1">
    <source>
        <dbReference type="ARBA" id="ARBA00022723"/>
    </source>
</evidence>
<evidence type="ECO:0000256" key="6">
    <source>
        <dbReference type="HAMAP-Rule" id="MF_02040"/>
    </source>
</evidence>
<comment type="similarity">
    <text evidence="6">Belongs to the Mrp/NBP35 ATP-binding proteins family.</text>
</comment>
<sequence length="300" mass="33293">MHTEHNMAHMHKLHGPIDEAMAHINYKLAIISGKGGVGKTSVVVNLASALRQKDMQVGIFDADVHGPSVPKMVGIKTKMRDMLHGSHGIDPVTTDHGLKVMSVALIWPTDMTPIMWRGQYKARVLRQFLSSIKWHELDFLLVDLPPGTGDEPITIMKSIPSLDGLIVVTTPQEISTIVCSKAINAAKELNTPIIGLIENMNSYCCPGCGRQEFFFGKEKGQKLAETFKIPFLGGIPLDGQYSDSADEGVPIVFKHPDSLTSQAMRKIADEVLKRLQPKPKVVVKERTWEEGRDHHKTKRH</sequence>
<dbReference type="CDD" id="cd02037">
    <property type="entry name" value="Mrp_NBP35"/>
    <property type="match status" value="1"/>
</dbReference>
<comment type="function">
    <text evidence="6">Binds and transfers iron-sulfur (Fe-S) clusters to target apoproteins. Can hydrolyze ATP.</text>
</comment>
<comment type="caution">
    <text evidence="7">The sequence shown here is derived from an EMBL/GenBank/DDBJ whole genome shotgun (WGS) entry which is preliminary data.</text>
</comment>
<dbReference type="InterPro" id="IPR033756">
    <property type="entry name" value="YlxH/NBP35"/>
</dbReference>
<keyword evidence="1 6" id="KW-0479">Metal-binding</keyword>
<keyword evidence="6" id="KW-0378">Hydrolase</keyword>
<dbReference type="InterPro" id="IPR019591">
    <property type="entry name" value="Mrp/NBP35_ATP-bd"/>
</dbReference>
<dbReference type="Pfam" id="PF10609">
    <property type="entry name" value="ParA"/>
    <property type="match status" value="1"/>
</dbReference>
<dbReference type="GO" id="GO:0005524">
    <property type="term" value="F:ATP binding"/>
    <property type="evidence" value="ECO:0007669"/>
    <property type="project" value="UniProtKB-UniRule"/>
</dbReference>
<name>A0A9D6Z4I8_9BACT</name>
<dbReference type="SUPFAM" id="SSF52540">
    <property type="entry name" value="P-loop containing nucleoside triphosphate hydrolases"/>
    <property type="match status" value="1"/>
</dbReference>
<evidence type="ECO:0000256" key="3">
    <source>
        <dbReference type="ARBA" id="ARBA00022840"/>
    </source>
</evidence>
<dbReference type="GO" id="GO:0016226">
    <property type="term" value="P:iron-sulfur cluster assembly"/>
    <property type="evidence" value="ECO:0007669"/>
    <property type="project" value="InterPro"/>
</dbReference>
<dbReference type="Gene3D" id="3.40.50.300">
    <property type="entry name" value="P-loop containing nucleotide triphosphate hydrolases"/>
    <property type="match status" value="1"/>
</dbReference>
<gene>
    <name evidence="7" type="ORF">HY912_13940</name>
</gene>
<keyword evidence="3 6" id="KW-0067">ATP-binding</keyword>
<organism evidence="7 8">
    <name type="scientific">Desulfomonile tiedjei</name>
    <dbReference type="NCBI Taxonomy" id="2358"/>
    <lineage>
        <taxon>Bacteria</taxon>
        <taxon>Pseudomonadati</taxon>
        <taxon>Thermodesulfobacteriota</taxon>
        <taxon>Desulfomonilia</taxon>
        <taxon>Desulfomonilales</taxon>
        <taxon>Desulfomonilaceae</taxon>
        <taxon>Desulfomonile</taxon>
    </lineage>
</organism>
<dbReference type="InterPro" id="IPR000808">
    <property type="entry name" value="Mrp-like_CS"/>
</dbReference>
<comment type="subunit">
    <text evidence="6">Homodimer.</text>
</comment>